<dbReference type="InterPro" id="IPR000456">
    <property type="entry name" value="Ribosomal_bL17"/>
</dbReference>
<dbReference type="RefSeq" id="WP_184107257.1">
    <property type="nucleotide sequence ID" value="NZ_CP124054.1"/>
</dbReference>
<dbReference type="InterPro" id="IPR036373">
    <property type="entry name" value="Ribosomal_bL17_sf"/>
</dbReference>
<dbReference type="GO" id="GO:0022625">
    <property type="term" value="C:cytosolic large ribosomal subunit"/>
    <property type="evidence" value="ECO:0007669"/>
    <property type="project" value="TreeGrafter"/>
</dbReference>
<keyword evidence="7" id="KW-1185">Reference proteome</keyword>
<evidence type="ECO:0000313" key="6">
    <source>
        <dbReference type="EMBL" id="MBB6207845.1"/>
    </source>
</evidence>
<evidence type="ECO:0000256" key="5">
    <source>
        <dbReference type="RuleBase" id="RU000660"/>
    </source>
</evidence>
<dbReference type="NCBIfam" id="TIGR00059">
    <property type="entry name" value="L17"/>
    <property type="match status" value="1"/>
</dbReference>
<accession>A0A7W9ZAV4</accession>
<evidence type="ECO:0000256" key="2">
    <source>
        <dbReference type="ARBA" id="ARBA00022980"/>
    </source>
</evidence>
<dbReference type="GO" id="GO:0006412">
    <property type="term" value="P:translation"/>
    <property type="evidence" value="ECO:0007669"/>
    <property type="project" value="UniProtKB-UniRule"/>
</dbReference>
<comment type="subunit">
    <text evidence="4">Part of the 50S ribosomal subunit. Contacts protein L32.</text>
</comment>
<dbReference type="Proteomes" id="UP000575983">
    <property type="component" value="Unassembled WGS sequence"/>
</dbReference>
<dbReference type="PANTHER" id="PTHR14413">
    <property type="entry name" value="RIBOSOMAL PROTEIN L17"/>
    <property type="match status" value="1"/>
</dbReference>
<sequence length="123" mass="14402">MKTKLGFNRLGRKSSHRRALLQNMVISFLKHEKISSTKTKLSEVKRFAERLITRAKVDTVHNRRELSKFIHDKYILNKLFTKISPVFRQRSGGYTRMIKLGKRYGDAAEMAILELVEKPLKVE</sequence>
<organism evidence="6 7">
    <name type="scientific">Borreliella lanei</name>
    <dbReference type="NCBI Taxonomy" id="373540"/>
    <lineage>
        <taxon>Bacteria</taxon>
        <taxon>Pseudomonadati</taxon>
        <taxon>Spirochaetota</taxon>
        <taxon>Spirochaetia</taxon>
        <taxon>Spirochaetales</taxon>
        <taxon>Borreliaceae</taxon>
        <taxon>Borreliella</taxon>
    </lineage>
</organism>
<dbReference type="EMBL" id="JACHFC010000001">
    <property type="protein sequence ID" value="MBB6207845.1"/>
    <property type="molecule type" value="Genomic_DNA"/>
</dbReference>
<reference evidence="6 7" key="1">
    <citation type="submission" date="2020-08" db="EMBL/GenBank/DDBJ databases">
        <title>Genomic Encyclopedia of Type Strains, Phase IV (KMG-IV): sequencing the most valuable type-strain genomes for metagenomic binning, comparative biology and taxonomic classification.</title>
        <authorList>
            <person name="Goeker M."/>
        </authorList>
    </citation>
    <scope>NUCLEOTIDE SEQUENCE [LARGE SCALE GENOMIC DNA]</scope>
    <source>
        <strain evidence="6 7">DSM 17992</strain>
    </source>
</reference>
<comment type="similarity">
    <text evidence="1 4 5">Belongs to the bacterial ribosomal protein bL17 family.</text>
</comment>
<evidence type="ECO:0000256" key="1">
    <source>
        <dbReference type="ARBA" id="ARBA00008777"/>
    </source>
</evidence>
<keyword evidence="2 4" id="KW-0689">Ribosomal protein</keyword>
<evidence type="ECO:0000256" key="3">
    <source>
        <dbReference type="ARBA" id="ARBA00023274"/>
    </source>
</evidence>
<comment type="caution">
    <text evidence="6">The sequence shown here is derived from an EMBL/GenBank/DDBJ whole genome shotgun (WGS) entry which is preliminary data.</text>
</comment>
<evidence type="ECO:0000313" key="7">
    <source>
        <dbReference type="Proteomes" id="UP000575983"/>
    </source>
</evidence>
<dbReference type="HAMAP" id="MF_01368">
    <property type="entry name" value="Ribosomal_bL17"/>
    <property type="match status" value="1"/>
</dbReference>
<proteinExistence type="inferred from homology"/>
<protein>
    <recommendedName>
        <fullName evidence="4">Large ribosomal subunit protein bL17</fullName>
    </recommendedName>
</protein>
<dbReference type="AlphaFoldDB" id="A0A7W9ZAV4"/>
<dbReference type="SUPFAM" id="SSF64263">
    <property type="entry name" value="Prokaryotic ribosomal protein L17"/>
    <property type="match status" value="1"/>
</dbReference>
<dbReference type="Gene3D" id="3.90.1030.10">
    <property type="entry name" value="Ribosomal protein L17"/>
    <property type="match status" value="1"/>
</dbReference>
<gene>
    <name evidence="4" type="primary">rplQ</name>
    <name evidence="6" type="ORF">HNQ06_000335</name>
</gene>
<dbReference type="GO" id="GO:0003735">
    <property type="term" value="F:structural constituent of ribosome"/>
    <property type="evidence" value="ECO:0007669"/>
    <property type="project" value="InterPro"/>
</dbReference>
<evidence type="ECO:0000256" key="4">
    <source>
        <dbReference type="HAMAP-Rule" id="MF_01368"/>
    </source>
</evidence>
<name>A0A7W9ZAV4_9SPIR</name>
<dbReference type="Pfam" id="PF01196">
    <property type="entry name" value="Ribosomal_L17"/>
    <property type="match status" value="1"/>
</dbReference>
<keyword evidence="3 4" id="KW-0687">Ribonucleoprotein</keyword>
<dbReference type="PANTHER" id="PTHR14413:SF16">
    <property type="entry name" value="LARGE RIBOSOMAL SUBUNIT PROTEIN BL17M"/>
    <property type="match status" value="1"/>
</dbReference>